<accession>A0ABR7JPY9</accession>
<evidence type="ECO:0000313" key="1">
    <source>
        <dbReference type="EMBL" id="MBC5996987.1"/>
    </source>
</evidence>
<name>A0ABR7JPY9_9FIRM</name>
<keyword evidence="2" id="KW-1185">Reference proteome</keyword>
<organism evidence="1 2">
    <name type="scientific">Romboutsia faecis</name>
    <dbReference type="NCBI Taxonomy" id="2764597"/>
    <lineage>
        <taxon>Bacteria</taxon>
        <taxon>Bacillati</taxon>
        <taxon>Bacillota</taxon>
        <taxon>Clostridia</taxon>
        <taxon>Peptostreptococcales</taxon>
        <taxon>Peptostreptococcaceae</taxon>
        <taxon>Romboutsia</taxon>
    </lineage>
</organism>
<dbReference type="Pfam" id="PF12646">
    <property type="entry name" value="DUF3783"/>
    <property type="match status" value="1"/>
</dbReference>
<protein>
    <submittedName>
        <fullName evidence="1">DUF3783 domain-containing protein</fullName>
    </submittedName>
</protein>
<comment type="caution">
    <text evidence="1">The sequence shown here is derived from an EMBL/GenBank/DDBJ whole genome shotgun (WGS) entry which is preliminary data.</text>
</comment>
<reference evidence="1 2" key="1">
    <citation type="submission" date="2020-08" db="EMBL/GenBank/DDBJ databases">
        <authorList>
            <person name="Liu C."/>
            <person name="Sun Q."/>
        </authorList>
    </citation>
    <scope>NUCLEOTIDE SEQUENCE [LARGE SCALE GENOMIC DNA]</scope>
    <source>
        <strain evidence="1 2">NSJ-18</strain>
    </source>
</reference>
<dbReference type="RefSeq" id="WP_153972272.1">
    <property type="nucleotide sequence ID" value="NZ_JACRWE010000004.1"/>
</dbReference>
<gene>
    <name evidence="1" type="ORF">H8923_09455</name>
</gene>
<dbReference type="EMBL" id="JACRWE010000004">
    <property type="protein sequence ID" value="MBC5996987.1"/>
    <property type="molecule type" value="Genomic_DNA"/>
</dbReference>
<dbReference type="Proteomes" id="UP000609849">
    <property type="component" value="Unassembled WGS sequence"/>
</dbReference>
<sequence>MTFTKINDINNENIHNRACVMVVNFNKKEGALIKNICGFIGVRDCIFLDKSNGNTLIKDALENNIYSDCEDGISNKAVVFNNIPNVKINSFLESLKKMRINRPLTAMVTETTLDWTLNKLLYNLVEERKALSLGKELSHK</sequence>
<proteinExistence type="predicted"/>
<evidence type="ECO:0000313" key="2">
    <source>
        <dbReference type="Proteomes" id="UP000609849"/>
    </source>
</evidence>
<dbReference type="InterPro" id="IPR016621">
    <property type="entry name" value="UCP014543"/>
</dbReference>